<dbReference type="VEuPathDB" id="TriTrypDB:LtaPh_1601400"/>
<reference evidence="1" key="1">
    <citation type="submission" date="2019-11" db="EMBL/GenBank/DDBJ databases">
        <title>Leishmania tarentolae CDS.</title>
        <authorList>
            <person name="Goto Y."/>
            <person name="Yamagishi J."/>
        </authorList>
    </citation>
    <scope>NUCLEOTIDE SEQUENCE [LARGE SCALE GENOMIC DNA]</scope>
    <source>
        <strain evidence="1">Parrot Tar II</strain>
    </source>
</reference>
<dbReference type="OrthoDB" id="245811at2759"/>
<dbReference type="Proteomes" id="UP000419144">
    <property type="component" value="Unassembled WGS sequence"/>
</dbReference>
<keyword evidence="2" id="KW-1185">Reference proteome</keyword>
<comment type="caution">
    <text evidence="1">The sequence shown here is derived from an EMBL/GenBank/DDBJ whole genome shotgun (WGS) entry which is preliminary data.</text>
</comment>
<protein>
    <submittedName>
        <fullName evidence="1">Uncharacterized protein</fullName>
    </submittedName>
</protein>
<gene>
    <name evidence="1" type="ORF">LtaPh_1601400</name>
</gene>
<evidence type="ECO:0000313" key="1">
    <source>
        <dbReference type="EMBL" id="GET87366.1"/>
    </source>
</evidence>
<evidence type="ECO:0000313" key="2">
    <source>
        <dbReference type="Proteomes" id="UP000419144"/>
    </source>
</evidence>
<organism evidence="1 2">
    <name type="scientific">Leishmania tarentolae</name>
    <name type="common">Sauroleishmania tarentolae</name>
    <dbReference type="NCBI Taxonomy" id="5689"/>
    <lineage>
        <taxon>Eukaryota</taxon>
        <taxon>Discoba</taxon>
        <taxon>Euglenozoa</taxon>
        <taxon>Kinetoplastea</taxon>
        <taxon>Metakinetoplastina</taxon>
        <taxon>Trypanosomatida</taxon>
        <taxon>Trypanosomatidae</taxon>
        <taxon>Leishmaniinae</taxon>
        <taxon>Leishmania</taxon>
        <taxon>lizard Leishmania</taxon>
    </lineage>
</organism>
<name>A0A640KCE2_LEITA</name>
<sequence length="328" mass="36551">MYCALPPRNRKALPCSERSLPTPNSRPLPLRCAHHRHYSPLSCIIFSLLYRCSRHCRPAASRFDVYSTLDDVWQLLRVPSYLRALSAKAKRCSRDQRTCYTGVCAMQGARTLSPRVGGAVTLVSTFAALRIVARRIHRHHSPDRDSSQEIADRQNAFRWSAHHVFRPHQHFTYDPTSWSRVLEEKAKKCRTLSLVERVKLAAEHTAESVGQVGALGDATQGCVSKAPQPAEAAPDVDAPDYFFDTRDASTPLQAFTASVNSSPSLHGWTAVSLQELVEEVQRLENISYTARATPATPPSSDAPVKTRTSARHCCSSMDACAVPDWMRR</sequence>
<proteinExistence type="predicted"/>
<dbReference type="AlphaFoldDB" id="A0A640KCE2"/>
<dbReference type="EMBL" id="BLBS01000020">
    <property type="protein sequence ID" value="GET87366.1"/>
    <property type="molecule type" value="Genomic_DNA"/>
</dbReference>
<accession>A0A640KCE2</accession>